<dbReference type="EMBL" id="GG745359">
    <property type="protein sequence ID" value="KNE69034.1"/>
    <property type="molecule type" value="Genomic_DNA"/>
</dbReference>
<name>A0A0L0T392_ALLM3</name>
<organism evidence="8 9">
    <name type="scientific">Allomyces macrogynus (strain ATCC 38327)</name>
    <name type="common">Allomyces javanicus var. macrogynus</name>
    <dbReference type="NCBI Taxonomy" id="578462"/>
    <lineage>
        <taxon>Eukaryota</taxon>
        <taxon>Fungi</taxon>
        <taxon>Fungi incertae sedis</taxon>
        <taxon>Blastocladiomycota</taxon>
        <taxon>Blastocladiomycetes</taxon>
        <taxon>Blastocladiales</taxon>
        <taxon>Blastocladiaceae</taxon>
        <taxon>Allomyces</taxon>
    </lineage>
</organism>
<reference evidence="8 9" key="1">
    <citation type="submission" date="2009-11" db="EMBL/GenBank/DDBJ databases">
        <title>Annotation of Allomyces macrogynus ATCC 38327.</title>
        <authorList>
            <consortium name="The Broad Institute Genome Sequencing Platform"/>
            <person name="Russ C."/>
            <person name="Cuomo C."/>
            <person name="Burger G."/>
            <person name="Gray M.W."/>
            <person name="Holland P.W.H."/>
            <person name="King N."/>
            <person name="Lang F.B.F."/>
            <person name="Roger A.J."/>
            <person name="Ruiz-Trillo I."/>
            <person name="Young S.K."/>
            <person name="Zeng Q."/>
            <person name="Gargeya S."/>
            <person name="Fitzgerald M."/>
            <person name="Haas B."/>
            <person name="Abouelleil A."/>
            <person name="Alvarado L."/>
            <person name="Arachchi H.M."/>
            <person name="Berlin A."/>
            <person name="Chapman S.B."/>
            <person name="Gearin G."/>
            <person name="Goldberg J."/>
            <person name="Griggs A."/>
            <person name="Gujja S."/>
            <person name="Hansen M."/>
            <person name="Heiman D."/>
            <person name="Howarth C."/>
            <person name="Larimer J."/>
            <person name="Lui A."/>
            <person name="MacDonald P.J.P."/>
            <person name="McCowen C."/>
            <person name="Montmayeur A."/>
            <person name="Murphy C."/>
            <person name="Neiman D."/>
            <person name="Pearson M."/>
            <person name="Priest M."/>
            <person name="Roberts A."/>
            <person name="Saif S."/>
            <person name="Shea T."/>
            <person name="Sisk P."/>
            <person name="Stolte C."/>
            <person name="Sykes S."/>
            <person name="Wortman J."/>
            <person name="Nusbaum C."/>
            <person name="Birren B."/>
        </authorList>
    </citation>
    <scope>NUCLEOTIDE SEQUENCE [LARGE SCALE GENOMIC DNA]</scope>
    <source>
        <strain evidence="8 9">ATCC 38327</strain>
    </source>
</reference>
<dbReference type="VEuPathDB" id="FungiDB:AMAG_13909"/>
<feature type="region of interest" description="Disordered" evidence="6">
    <location>
        <begin position="398"/>
        <end position="481"/>
    </location>
</feature>
<dbReference type="InterPro" id="IPR011990">
    <property type="entry name" value="TPR-like_helical_dom_sf"/>
</dbReference>
<feature type="compositionally biased region" description="Low complexity" evidence="6">
    <location>
        <begin position="1"/>
        <end position="19"/>
    </location>
</feature>
<dbReference type="Pfam" id="PF13877">
    <property type="entry name" value="RPAP3_C"/>
    <property type="match status" value="1"/>
</dbReference>
<dbReference type="AlphaFoldDB" id="A0A0L0T392"/>
<dbReference type="PANTHER" id="PTHR46423">
    <property type="entry name" value="RNA POLYMERASE II-ASSOCIATED PROTEIN 3"/>
    <property type="match status" value="1"/>
</dbReference>
<evidence type="ECO:0000256" key="4">
    <source>
        <dbReference type="ARBA" id="ARBA00040133"/>
    </source>
</evidence>
<accession>A0A0L0T392</accession>
<proteinExistence type="inferred from homology"/>
<dbReference type="PROSITE" id="PS50005">
    <property type="entry name" value="TPR"/>
    <property type="match status" value="3"/>
</dbReference>
<evidence type="ECO:0000256" key="2">
    <source>
        <dbReference type="ARBA" id="ARBA00022803"/>
    </source>
</evidence>
<feature type="domain" description="RNA-polymerase II-associated protein 3-like C-terminal" evidence="7">
    <location>
        <begin position="481"/>
        <end position="573"/>
    </location>
</feature>
<feature type="repeat" description="TPR" evidence="5">
    <location>
        <begin position="210"/>
        <end position="243"/>
    </location>
</feature>
<dbReference type="PANTHER" id="PTHR46423:SF1">
    <property type="entry name" value="RNA POLYMERASE II-ASSOCIATED PROTEIN 3"/>
    <property type="match status" value="1"/>
</dbReference>
<protein>
    <recommendedName>
        <fullName evidence="4">RNA polymerase II-associated protein 3</fullName>
    </recommendedName>
</protein>
<evidence type="ECO:0000313" key="9">
    <source>
        <dbReference type="Proteomes" id="UP000054350"/>
    </source>
</evidence>
<dbReference type="eggNOG" id="KOG4648">
    <property type="taxonomic scope" value="Eukaryota"/>
</dbReference>
<dbReference type="STRING" id="578462.A0A0L0T392"/>
<evidence type="ECO:0000256" key="6">
    <source>
        <dbReference type="SAM" id="MobiDB-lite"/>
    </source>
</evidence>
<dbReference type="InterPro" id="IPR019734">
    <property type="entry name" value="TPR_rpt"/>
</dbReference>
<keyword evidence="9" id="KW-1185">Reference proteome</keyword>
<sequence length="623" mass="65782">MMSSNGSSAGAGARAATDSLTDLQRQIRQNADESRAALADLAAWEAGIKQTGDQVRAKKAANAAPLPPVRGSTTTTAAPTPAPAQPAAPRIKSADYRAWDNLDVDALLQQMDNADHEQYHTEAAVKSSLAAPEPPARNPDLAKIEKDTGNVYFKKAKYAKAIQHYARAIALDPTDAVFYLNRAAAYLKLDQNEQAEQDCDAALHRDPKSVKALFRRASARRATGNTAGAIADLERALVLEPTNKSVKDELAVLRPKPVVPEPVPAVPAAQAAPKGPPKRRRLVIREIESGKPAPADAVPEITPSSLPAVPAVKGIVMAEPAADPLFKEVATKRKTEADAPVPVPPPSTGRKLVIEETTSGAVASTESKGRKVPVEETVAAPAGPAVAAAARKLVVEETVSETAPPADVKPNTNATEVKTSSTAAPPRGSDLPDAPAATVAPAKPTTSAPSSPRPSTPPRSTTPLAKLIPMPTTNEPLHLSPPTAAFEFDRDIKVLRERGLLDVSRAHVDARAVAYLRQITPSKLPTLFRASIDATQIGVFDDATAPKLMFNIMYYLTQCPRFAIAARMLDAGDRARVKNVEARLQRAFGTCDAVLDPSVPAARLSPAEKVARVSAAWDAALAV</sequence>
<evidence type="ECO:0000256" key="3">
    <source>
        <dbReference type="ARBA" id="ARBA00038275"/>
    </source>
</evidence>
<feature type="region of interest" description="Disordered" evidence="6">
    <location>
        <begin position="51"/>
        <end position="91"/>
    </location>
</feature>
<gene>
    <name evidence="8" type="ORF">AMAG_13909</name>
</gene>
<dbReference type="OrthoDB" id="629492at2759"/>
<dbReference type="InterPro" id="IPR051966">
    <property type="entry name" value="RPAP3"/>
</dbReference>
<comment type="similarity">
    <text evidence="3">Belongs to the RPAP3 family.</text>
</comment>
<keyword evidence="2 5" id="KW-0802">TPR repeat</keyword>
<evidence type="ECO:0000313" key="8">
    <source>
        <dbReference type="EMBL" id="KNE69034.1"/>
    </source>
</evidence>
<evidence type="ECO:0000259" key="7">
    <source>
        <dbReference type="Pfam" id="PF13877"/>
    </source>
</evidence>
<evidence type="ECO:0000256" key="5">
    <source>
        <dbReference type="PROSITE-ProRule" id="PRU00339"/>
    </source>
</evidence>
<dbReference type="Pfam" id="PF13414">
    <property type="entry name" value="TPR_11"/>
    <property type="match status" value="1"/>
</dbReference>
<feature type="compositionally biased region" description="Low complexity" evidence="6">
    <location>
        <begin position="434"/>
        <end position="450"/>
    </location>
</feature>
<dbReference type="SMART" id="SM00028">
    <property type="entry name" value="TPR"/>
    <property type="match status" value="3"/>
</dbReference>
<keyword evidence="1" id="KW-0677">Repeat</keyword>
<dbReference type="SUPFAM" id="SSF48452">
    <property type="entry name" value="TPR-like"/>
    <property type="match status" value="1"/>
</dbReference>
<feature type="region of interest" description="Disordered" evidence="6">
    <location>
        <begin position="1"/>
        <end position="28"/>
    </location>
</feature>
<dbReference type="Gene3D" id="1.25.40.10">
    <property type="entry name" value="Tetratricopeptide repeat domain"/>
    <property type="match status" value="1"/>
</dbReference>
<dbReference type="InterPro" id="IPR025986">
    <property type="entry name" value="RPAP3-like_C"/>
</dbReference>
<feature type="repeat" description="TPR" evidence="5">
    <location>
        <begin position="176"/>
        <end position="209"/>
    </location>
</feature>
<dbReference type="PROSITE" id="PS50293">
    <property type="entry name" value="TPR_REGION"/>
    <property type="match status" value="1"/>
</dbReference>
<dbReference type="GO" id="GO:0101031">
    <property type="term" value="C:protein folding chaperone complex"/>
    <property type="evidence" value="ECO:0007669"/>
    <property type="project" value="TreeGrafter"/>
</dbReference>
<evidence type="ECO:0000256" key="1">
    <source>
        <dbReference type="ARBA" id="ARBA00022737"/>
    </source>
</evidence>
<dbReference type="Proteomes" id="UP000054350">
    <property type="component" value="Unassembled WGS sequence"/>
</dbReference>
<feature type="compositionally biased region" description="Polar residues" evidence="6">
    <location>
        <begin position="410"/>
        <end position="423"/>
    </location>
</feature>
<feature type="repeat" description="TPR" evidence="5">
    <location>
        <begin position="142"/>
        <end position="175"/>
    </location>
</feature>
<reference evidence="9" key="2">
    <citation type="submission" date="2009-11" db="EMBL/GenBank/DDBJ databases">
        <title>The Genome Sequence of Allomyces macrogynus strain ATCC 38327.</title>
        <authorList>
            <consortium name="The Broad Institute Genome Sequencing Platform"/>
            <person name="Russ C."/>
            <person name="Cuomo C."/>
            <person name="Shea T."/>
            <person name="Young S.K."/>
            <person name="Zeng Q."/>
            <person name="Koehrsen M."/>
            <person name="Haas B."/>
            <person name="Borodovsky M."/>
            <person name="Guigo R."/>
            <person name="Alvarado L."/>
            <person name="Berlin A."/>
            <person name="Borenstein D."/>
            <person name="Chen Z."/>
            <person name="Engels R."/>
            <person name="Freedman E."/>
            <person name="Gellesch M."/>
            <person name="Goldberg J."/>
            <person name="Griggs A."/>
            <person name="Gujja S."/>
            <person name="Heiman D."/>
            <person name="Hepburn T."/>
            <person name="Howarth C."/>
            <person name="Jen D."/>
            <person name="Larson L."/>
            <person name="Lewis B."/>
            <person name="Mehta T."/>
            <person name="Park D."/>
            <person name="Pearson M."/>
            <person name="Roberts A."/>
            <person name="Saif S."/>
            <person name="Shenoy N."/>
            <person name="Sisk P."/>
            <person name="Stolte C."/>
            <person name="Sykes S."/>
            <person name="Walk T."/>
            <person name="White J."/>
            <person name="Yandava C."/>
            <person name="Burger G."/>
            <person name="Gray M.W."/>
            <person name="Holland P.W.H."/>
            <person name="King N."/>
            <person name="Lang F.B.F."/>
            <person name="Roger A.J."/>
            <person name="Ruiz-Trillo I."/>
            <person name="Lander E."/>
            <person name="Nusbaum C."/>
        </authorList>
    </citation>
    <scope>NUCLEOTIDE SEQUENCE [LARGE SCALE GENOMIC DNA]</scope>
    <source>
        <strain evidence="9">ATCC 38327</strain>
    </source>
</reference>